<dbReference type="AlphaFoldDB" id="A0A367YXH9"/>
<dbReference type="GO" id="GO:0070403">
    <property type="term" value="F:NAD+ binding"/>
    <property type="evidence" value="ECO:0007669"/>
    <property type="project" value="InterPro"/>
</dbReference>
<comment type="caution">
    <text evidence="9">The sequence shown here is derived from an EMBL/GenBank/DDBJ whole genome shotgun (WGS) entry which is preliminary data.</text>
</comment>
<feature type="binding site" evidence="5">
    <location>
        <position position="128"/>
    </location>
    <ligand>
        <name>NAD(+)</name>
        <dbReference type="ChEBI" id="CHEBI:57540"/>
    </ligand>
</feature>
<evidence type="ECO:0000256" key="1">
    <source>
        <dbReference type="ARBA" id="ARBA00005086"/>
    </source>
</evidence>
<dbReference type="InterPro" id="IPR008927">
    <property type="entry name" value="6-PGluconate_DH-like_C_sf"/>
</dbReference>
<name>A0A367YXH9_9ACTN</name>
<dbReference type="Pfam" id="PF00725">
    <property type="entry name" value="3HCDH"/>
    <property type="match status" value="1"/>
</dbReference>
<evidence type="ECO:0000313" key="10">
    <source>
        <dbReference type="Proteomes" id="UP000252770"/>
    </source>
</evidence>
<evidence type="ECO:0000256" key="6">
    <source>
        <dbReference type="SAM" id="MobiDB-lite"/>
    </source>
</evidence>
<dbReference type="InterPro" id="IPR036291">
    <property type="entry name" value="NAD(P)-bd_dom_sf"/>
</dbReference>
<feature type="binding site" evidence="5">
    <location>
        <position position="285"/>
    </location>
    <ligand>
        <name>NAD(+)</name>
        <dbReference type="ChEBI" id="CHEBI:57540"/>
    </ligand>
</feature>
<reference evidence="9 10" key="1">
    <citation type="submission" date="2018-07" db="EMBL/GenBank/DDBJ databases">
        <title>Desertimonas flava gen. nov. sp. nov.</title>
        <authorList>
            <person name="Liu S."/>
        </authorList>
    </citation>
    <scope>NUCLEOTIDE SEQUENCE [LARGE SCALE GENOMIC DNA]</scope>
    <source>
        <strain evidence="9 10">16Sb5-5</strain>
    </source>
</reference>
<dbReference type="PANTHER" id="PTHR48075:SF5">
    <property type="entry name" value="3-HYDROXYBUTYRYL-COA DEHYDROGENASE"/>
    <property type="match status" value="1"/>
</dbReference>
<dbReference type="InterPro" id="IPR006180">
    <property type="entry name" value="3-OHacyl-CoA_DH_CS"/>
</dbReference>
<dbReference type="Gene3D" id="3.40.50.720">
    <property type="entry name" value="NAD(P)-binding Rossmann-like Domain"/>
    <property type="match status" value="1"/>
</dbReference>
<accession>A0A367YXH9</accession>
<feature type="binding site" evidence="5">
    <location>
        <begin position="18"/>
        <end position="23"/>
    </location>
    <ligand>
        <name>NAD(+)</name>
        <dbReference type="ChEBI" id="CHEBI:57540"/>
    </ligand>
</feature>
<comment type="pathway">
    <text evidence="1">Lipid metabolism; butanoate metabolism.</text>
</comment>
<dbReference type="InterPro" id="IPR013328">
    <property type="entry name" value="6PGD_dom2"/>
</dbReference>
<gene>
    <name evidence="9" type="ORF">DT076_07285</name>
</gene>
<feature type="binding site" evidence="5">
    <location>
        <position position="41"/>
    </location>
    <ligand>
        <name>NAD(+)</name>
        <dbReference type="ChEBI" id="CHEBI:57540"/>
    </ligand>
</feature>
<dbReference type="Pfam" id="PF02737">
    <property type="entry name" value="3HCDH_N"/>
    <property type="match status" value="1"/>
</dbReference>
<dbReference type="Gene3D" id="1.10.1040.10">
    <property type="entry name" value="N-(1-d-carboxylethyl)-l-norvaline Dehydrogenase, domain 2"/>
    <property type="match status" value="1"/>
</dbReference>
<feature type="binding site" evidence="5">
    <location>
        <position position="101"/>
    </location>
    <ligand>
        <name>NAD(+)</name>
        <dbReference type="ChEBI" id="CHEBI:57540"/>
    </ligand>
</feature>
<keyword evidence="5" id="KW-0520">NAD</keyword>
<evidence type="ECO:0000256" key="4">
    <source>
        <dbReference type="PIRSR" id="PIRSR000105-1"/>
    </source>
</evidence>
<feature type="site" description="Important for catalytic activity" evidence="4">
    <location>
        <position position="149"/>
    </location>
</feature>
<dbReference type="PROSITE" id="PS00067">
    <property type="entry name" value="3HCDH"/>
    <property type="match status" value="1"/>
</dbReference>
<comment type="similarity">
    <text evidence="2">Belongs to the 3-hydroxyacyl-CoA dehydrogenase family.</text>
</comment>
<evidence type="ECO:0000256" key="2">
    <source>
        <dbReference type="ARBA" id="ARBA00009463"/>
    </source>
</evidence>
<proteinExistence type="inferred from homology"/>
<evidence type="ECO:0000313" key="9">
    <source>
        <dbReference type="EMBL" id="RCK70437.1"/>
    </source>
</evidence>
<dbReference type="PANTHER" id="PTHR48075">
    <property type="entry name" value="3-HYDROXYACYL-COA DEHYDROGENASE FAMILY PROTEIN"/>
    <property type="match status" value="1"/>
</dbReference>
<keyword evidence="3" id="KW-0560">Oxidoreductase</keyword>
<feature type="binding site" evidence="5">
    <location>
        <position position="152"/>
    </location>
    <ligand>
        <name>NAD(+)</name>
        <dbReference type="ChEBI" id="CHEBI:57540"/>
    </ligand>
</feature>
<dbReference type="GO" id="GO:0008691">
    <property type="term" value="F:3-hydroxybutyryl-CoA dehydrogenase activity"/>
    <property type="evidence" value="ECO:0007669"/>
    <property type="project" value="TreeGrafter"/>
</dbReference>
<feature type="binding site" evidence="5">
    <location>
        <position position="106"/>
    </location>
    <ligand>
        <name>NAD(+)</name>
        <dbReference type="ChEBI" id="CHEBI:57540"/>
    </ligand>
</feature>
<dbReference type="InterPro" id="IPR006108">
    <property type="entry name" value="3HC_DH_C"/>
</dbReference>
<dbReference type="InterPro" id="IPR022694">
    <property type="entry name" value="3-OHacyl-CoA_DH"/>
</dbReference>
<dbReference type="GO" id="GO:0006635">
    <property type="term" value="P:fatty acid beta-oxidation"/>
    <property type="evidence" value="ECO:0007669"/>
    <property type="project" value="TreeGrafter"/>
</dbReference>
<dbReference type="PIRSF" id="PIRSF000105">
    <property type="entry name" value="HCDH"/>
    <property type="match status" value="1"/>
</dbReference>
<sequence>MSSTTQSPLQGRTVAVVGSGYMGGGIAQVLALAGADVRISDVSAEVATANRERLITEAGQFVADGLMPEGAPDTIAARVTAAPSIEDSVAEASFVEEAVPEKIEIKHATLGRICAAADAQAIIGSNTSTILISRLAEGVTGVERFLGVHFSNPAPFIPGVELIPHEGTDPAVLPVVEEIVTATGKQTARVKDSTGFVLNRLQYALFSEASQLVEEGVASAEDVDTIVRTTFGFRLPFFGPFAIADMAGLDVYQFCYESLQTRWPERFATPTALAELVAQGKYGAKTGGGFLDVPADRVPELVAYRNRAYVRMQQLLAELGPAPIQPEEPNEADVSVAPEQQTRGGEGS</sequence>
<feature type="domain" description="3-hydroxyacyl-CoA dehydrogenase NAD binding" evidence="8">
    <location>
        <begin position="13"/>
        <end position="192"/>
    </location>
</feature>
<dbReference type="EMBL" id="QOUI01000003">
    <property type="protein sequence ID" value="RCK70437.1"/>
    <property type="molecule type" value="Genomic_DNA"/>
</dbReference>
<evidence type="ECO:0000256" key="3">
    <source>
        <dbReference type="ARBA" id="ARBA00023002"/>
    </source>
</evidence>
<dbReference type="InterPro" id="IPR006176">
    <property type="entry name" value="3-OHacyl-CoA_DH_NAD-bd"/>
</dbReference>
<protein>
    <submittedName>
        <fullName evidence="9">3-hydroxyacyl-CoA dehydrogenase family protein</fullName>
    </submittedName>
</protein>
<dbReference type="RefSeq" id="WP_114125980.1">
    <property type="nucleotide sequence ID" value="NZ_QOUI01000003.1"/>
</dbReference>
<feature type="region of interest" description="Disordered" evidence="6">
    <location>
        <begin position="322"/>
        <end position="348"/>
    </location>
</feature>
<organism evidence="9 10">
    <name type="scientific">Desertihabitans brevis</name>
    <dbReference type="NCBI Taxonomy" id="2268447"/>
    <lineage>
        <taxon>Bacteria</taxon>
        <taxon>Bacillati</taxon>
        <taxon>Actinomycetota</taxon>
        <taxon>Actinomycetes</taxon>
        <taxon>Propionibacteriales</taxon>
        <taxon>Propionibacteriaceae</taxon>
        <taxon>Desertihabitans</taxon>
    </lineage>
</organism>
<dbReference type="SUPFAM" id="SSF51735">
    <property type="entry name" value="NAD(P)-binding Rossmann-fold domains"/>
    <property type="match status" value="1"/>
</dbReference>
<keyword evidence="10" id="KW-1185">Reference proteome</keyword>
<evidence type="ECO:0000259" key="7">
    <source>
        <dbReference type="Pfam" id="PF00725"/>
    </source>
</evidence>
<dbReference type="SUPFAM" id="SSF48179">
    <property type="entry name" value="6-phosphogluconate dehydrogenase C-terminal domain-like"/>
    <property type="match status" value="1"/>
</dbReference>
<feature type="compositionally biased region" description="Polar residues" evidence="6">
    <location>
        <begin position="338"/>
        <end position="348"/>
    </location>
</feature>
<feature type="domain" description="3-hydroxyacyl-CoA dehydrogenase C-terminal" evidence="7">
    <location>
        <begin position="195"/>
        <end position="292"/>
    </location>
</feature>
<dbReference type="Proteomes" id="UP000252770">
    <property type="component" value="Unassembled WGS sequence"/>
</dbReference>
<evidence type="ECO:0000259" key="8">
    <source>
        <dbReference type="Pfam" id="PF02737"/>
    </source>
</evidence>
<evidence type="ECO:0000256" key="5">
    <source>
        <dbReference type="PIRSR" id="PIRSR000105-2"/>
    </source>
</evidence>